<feature type="region of interest" description="Disordered" evidence="1">
    <location>
        <begin position="102"/>
        <end position="123"/>
    </location>
</feature>
<dbReference type="AlphaFoldDB" id="A0A5B0Q7K7"/>
<evidence type="ECO:0000256" key="1">
    <source>
        <dbReference type="SAM" id="MobiDB-lite"/>
    </source>
</evidence>
<feature type="compositionally biased region" description="Polar residues" evidence="1">
    <location>
        <begin position="66"/>
        <end position="77"/>
    </location>
</feature>
<comment type="caution">
    <text evidence="3">The sequence shown here is derived from an EMBL/GenBank/DDBJ whole genome shotgun (WGS) entry which is preliminary data.</text>
</comment>
<feature type="signal peptide" evidence="2">
    <location>
        <begin position="1"/>
        <end position="28"/>
    </location>
</feature>
<gene>
    <name evidence="3" type="ORF">PGT21_032307</name>
</gene>
<name>A0A5B0Q7K7_PUCGR</name>
<accession>A0A5B0Q7K7</accession>
<sequence>MVASLSFLRVGCCLFLYYDYLSPAGVSAGMWGPARAEHSAEGATVGRKRPASSALASALPSASIDPPSQRQFPVSSSRNIGLSDSWTVLELKGDLTTDDQSGFFRRLPTAPPADDDLPSSRTPTYYEFIKPKSSDRATLIDLTISSDTEHSSQSI</sequence>
<feature type="chain" id="PRO_5022980301" evidence="2">
    <location>
        <begin position="29"/>
        <end position="155"/>
    </location>
</feature>
<evidence type="ECO:0000256" key="2">
    <source>
        <dbReference type="SAM" id="SignalP"/>
    </source>
</evidence>
<feature type="compositionally biased region" description="Low complexity" evidence="1">
    <location>
        <begin position="51"/>
        <end position="63"/>
    </location>
</feature>
<reference evidence="3 4" key="1">
    <citation type="submission" date="2019-05" db="EMBL/GenBank/DDBJ databases">
        <title>Emergence of the Ug99 lineage of the wheat stem rust pathogen through somatic hybridization.</title>
        <authorList>
            <person name="Li F."/>
            <person name="Upadhyaya N.M."/>
            <person name="Sperschneider J."/>
            <person name="Matny O."/>
            <person name="Nguyen-Phuc H."/>
            <person name="Mago R."/>
            <person name="Raley C."/>
            <person name="Miller M.E."/>
            <person name="Silverstein K.A.T."/>
            <person name="Henningsen E."/>
            <person name="Hirsch C.D."/>
            <person name="Visser B."/>
            <person name="Pretorius Z.A."/>
            <person name="Steffenson B.J."/>
            <person name="Schwessinger B."/>
            <person name="Dodds P.N."/>
            <person name="Figueroa M."/>
        </authorList>
    </citation>
    <scope>NUCLEOTIDE SEQUENCE [LARGE SCALE GENOMIC DNA]</scope>
    <source>
        <strain evidence="3">21-0</strain>
    </source>
</reference>
<keyword evidence="4" id="KW-1185">Reference proteome</keyword>
<keyword evidence="2" id="KW-0732">Signal</keyword>
<evidence type="ECO:0000313" key="4">
    <source>
        <dbReference type="Proteomes" id="UP000324748"/>
    </source>
</evidence>
<protein>
    <submittedName>
        <fullName evidence="3">Uncharacterized protein</fullName>
    </submittedName>
</protein>
<dbReference type="Proteomes" id="UP000324748">
    <property type="component" value="Unassembled WGS sequence"/>
</dbReference>
<organism evidence="3 4">
    <name type="scientific">Puccinia graminis f. sp. tritici</name>
    <dbReference type="NCBI Taxonomy" id="56615"/>
    <lineage>
        <taxon>Eukaryota</taxon>
        <taxon>Fungi</taxon>
        <taxon>Dikarya</taxon>
        <taxon>Basidiomycota</taxon>
        <taxon>Pucciniomycotina</taxon>
        <taxon>Pucciniomycetes</taxon>
        <taxon>Pucciniales</taxon>
        <taxon>Pucciniaceae</taxon>
        <taxon>Puccinia</taxon>
    </lineage>
</organism>
<proteinExistence type="predicted"/>
<dbReference type="EMBL" id="VSWC01000028">
    <property type="protein sequence ID" value="KAA1109053.1"/>
    <property type="molecule type" value="Genomic_DNA"/>
</dbReference>
<feature type="region of interest" description="Disordered" evidence="1">
    <location>
        <begin position="42"/>
        <end position="77"/>
    </location>
</feature>
<evidence type="ECO:0000313" key="3">
    <source>
        <dbReference type="EMBL" id="KAA1109053.1"/>
    </source>
</evidence>